<dbReference type="InterPro" id="IPR039328">
    <property type="entry name" value="WDR89"/>
</dbReference>
<dbReference type="InterPro" id="IPR036322">
    <property type="entry name" value="WD40_repeat_dom_sf"/>
</dbReference>
<dbReference type="Gene3D" id="2.130.10.10">
    <property type="entry name" value="YVTN repeat-like/Quinoprotein amine dehydrogenase"/>
    <property type="match status" value="2"/>
</dbReference>
<dbReference type="PROSITE" id="PS00678">
    <property type="entry name" value="WD_REPEATS_1"/>
    <property type="match status" value="1"/>
</dbReference>
<evidence type="ECO:0000256" key="2">
    <source>
        <dbReference type="ARBA" id="ARBA00022574"/>
    </source>
</evidence>
<dbReference type="InterPro" id="IPR015943">
    <property type="entry name" value="WD40/YVTN_repeat-like_dom_sf"/>
</dbReference>
<dbReference type="Pfam" id="PF00400">
    <property type="entry name" value="WD40"/>
    <property type="match status" value="3"/>
</dbReference>
<feature type="repeat" description="WD" evidence="4">
    <location>
        <begin position="301"/>
        <end position="335"/>
    </location>
</feature>
<dbReference type="AlphaFoldDB" id="A0A8X6LZG5"/>
<dbReference type="PANTHER" id="PTHR22889">
    <property type="entry name" value="WD REPEAT-CONTAINING PROTEIN 89"/>
    <property type="match status" value="1"/>
</dbReference>
<dbReference type="EMBL" id="BMAO01028971">
    <property type="protein sequence ID" value="GFR28556.1"/>
    <property type="molecule type" value="Genomic_DNA"/>
</dbReference>
<protein>
    <recommendedName>
        <fullName evidence="1">WD repeat-containing protein 89</fullName>
    </recommendedName>
</protein>
<keyword evidence="2 4" id="KW-0853">WD repeat</keyword>
<dbReference type="SMART" id="SM00320">
    <property type="entry name" value="WD40"/>
    <property type="match status" value="3"/>
</dbReference>
<dbReference type="PROSITE" id="PS50082">
    <property type="entry name" value="WD_REPEATS_2"/>
    <property type="match status" value="2"/>
</dbReference>
<evidence type="ECO:0000256" key="3">
    <source>
        <dbReference type="ARBA" id="ARBA00022737"/>
    </source>
</evidence>
<sequence>MDCLDGDSDDVAKCQPIKLLSKKKISDEYILNSAVNNLVQAQSAVVLATHEVLQFDVTNETKILCVKGHEKLITGIKFSSKTPSLLFTSSVDGKIHAWDLRSSTSPVQSFLDDTDGSLKPFTCFDFNMDETHLCAGTELIRDDSFILFWDQRTSKTLGGYWNSHTDDITHVQFSSTCDSGLATSSLDGLINIFDTTQSSEDKALINTLNTECSVNKFAWALDDHVSCITGNEEYQFWSVEETKPSVLSREDISTDSKCKIDFLIDTFVAGQSFCLATGTNSGSVQLYRRKKKFLKNIGSLKDGHTDIVRTISYNKGHCLVTGGEDGRICTWKISL</sequence>
<dbReference type="PROSITE" id="PS50294">
    <property type="entry name" value="WD_REPEATS_REGION"/>
    <property type="match status" value="2"/>
</dbReference>
<name>A0A8X6LZG5_TRICU</name>
<reference evidence="5" key="1">
    <citation type="submission" date="2020-07" db="EMBL/GenBank/DDBJ databases">
        <title>Multicomponent nature underlies the extraordinary mechanical properties of spider dragline silk.</title>
        <authorList>
            <person name="Kono N."/>
            <person name="Nakamura H."/>
            <person name="Mori M."/>
            <person name="Yoshida Y."/>
            <person name="Ohtoshi R."/>
            <person name="Malay A.D."/>
            <person name="Moran D.A.P."/>
            <person name="Tomita M."/>
            <person name="Numata K."/>
            <person name="Arakawa K."/>
        </authorList>
    </citation>
    <scope>NUCLEOTIDE SEQUENCE</scope>
</reference>
<feature type="repeat" description="WD" evidence="4">
    <location>
        <begin position="66"/>
        <end position="108"/>
    </location>
</feature>
<dbReference type="InterPro" id="IPR019775">
    <property type="entry name" value="WD40_repeat_CS"/>
</dbReference>
<dbReference type="Proteomes" id="UP000887116">
    <property type="component" value="Unassembled WGS sequence"/>
</dbReference>
<evidence type="ECO:0000313" key="6">
    <source>
        <dbReference type="Proteomes" id="UP000887116"/>
    </source>
</evidence>
<comment type="caution">
    <text evidence="5">The sequence shown here is derived from an EMBL/GenBank/DDBJ whole genome shotgun (WGS) entry which is preliminary data.</text>
</comment>
<evidence type="ECO:0000313" key="5">
    <source>
        <dbReference type="EMBL" id="GFR28556.1"/>
    </source>
</evidence>
<gene>
    <name evidence="5" type="primary">WDR89</name>
    <name evidence="5" type="ORF">TNCT_113521</name>
</gene>
<keyword evidence="3" id="KW-0677">Repeat</keyword>
<keyword evidence="6" id="KW-1185">Reference proteome</keyword>
<proteinExistence type="predicted"/>
<evidence type="ECO:0000256" key="4">
    <source>
        <dbReference type="PROSITE-ProRule" id="PRU00221"/>
    </source>
</evidence>
<evidence type="ECO:0000256" key="1">
    <source>
        <dbReference type="ARBA" id="ARBA00021125"/>
    </source>
</evidence>
<dbReference type="OrthoDB" id="25131at2759"/>
<accession>A0A8X6LZG5</accession>
<dbReference type="PANTHER" id="PTHR22889:SF0">
    <property type="entry name" value="WD REPEAT-CONTAINING PROTEIN 89"/>
    <property type="match status" value="1"/>
</dbReference>
<dbReference type="InterPro" id="IPR001680">
    <property type="entry name" value="WD40_rpt"/>
</dbReference>
<dbReference type="SUPFAM" id="SSF50978">
    <property type="entry name" value="WD40 repeat-like"/>
    <property type="match status" value="1"/>
</dbReference>
<organism evidence="5 6">
    <name type="scientific">Trichonephila clavata</name>
    <name type="common">Joro spider</name>
    <name type="synonym">Nephila clavata</name>
    <dbReference type="NCBI Taxonomy" id="2740835"/>
    <lineage>
        <taxon>Eukaryota</taxon>
        <taxon>Metazoa</taxon>
        <taxon>Ecdysozoa</taxon>
        <taxon>Arthropoda</taxon>
        <taxon>Chelicerata</taxon>
        <taxon>Arachnida</taxon>
        <taxon>Araneae</taxon>
        <taxon>Araneomorphae</taxon>
        <taxon>Entelegynae</taxon>
        <taxon>Araneoidea</taxon>
        <taxon>Nephilidae</taxon>
        <taxon>Trichonephila</taxon>
    </lineage>
</organism>